<sequence>MATILAIDDSGLMQAFWVRILSRSQHTVVTVSSGDEMRAALTTLHPQLIFLDLSFPGENGFELLQQLRGYSQCLDIPVIAVSGYAGEDTRQACREAGFTDFLAKPFSLAELRSILTRYIENLTQLRALTR</sequence>
<proteinExistence type="predicted"/>
<keyword evidence="5" id="KW-1185">Reference proteome</keyword>
<evidence type="ECO:0000256" key="1">
    <source>
        <dbReference type="ARBA" id="ARBA00022553"/>
    </source>
</evidence>
<dbReference type="RefSeq" id="WP_054533599.1">
    <property type="nucleotide sequence ID" value="NZ_LGKP01000012.1"/>
</dbReference>
<evidence type="ECO:0000259" key="3">
    <source>
        <dbReference type="PROSITE" id="PS50110"/>
    </source>
</evidence>
<comment type="caution">
    <text evidence="4">The sequence shown here is derived from an EMBL/GenBank/DDBJ whole genome shotgun (WGS) entry which is preliminary data.</text>
</comment>
<dbReference type="InterPro" id="IPR011006">
    <property type="entry name" value="CheY-like_superfamily"/>
</dbReference>
<dbReference type="PANTHER" id="PTHR44591">
    <property type="entry name" value="STRESS RESPONSE REGULATOR PROTEIN 1"/>
    <property type="match status" value="1"/>
</dbReference>
<dbReference type="Pfam" id="PF00072">
    <property type="entry name" value="Response_reg"/>
    <property type="match status" value="1"/>
</dbReference>
<dbReference type="GO" id="GO:0000160">
    <property type="term" value="P:phosphorelay signal transduction system"/>
    <property type="evidence" value="ECO:0007669"/>
    <property type="project" value="InterPro"/>
</dbReference>
<evidence type="ECO:0000256" key="2">
    <source>
        <dbReference type="PROSITE-ProRule" id="PRU00169"/>
    </source>
</evidence>
<organism evidence="4 5">
    <name type="scientific">Herpetosiphon geysericola</name>
    <dbReference type="NCBI Taxonomy" id="70996"/>
    <lineage>
        <taxon>Bacteria</taxon>
        <taxon>Bacillati</taxon>
        <taxon>Chloroflexota</taxon>
        <taxon>Chloroflexia</taxon>
        <taxon>Herpetosiphonales</taxon>
        <taxon>Herpetosiphonaceae</taxon>
        <taxon>Herpetosiphon</taxon>
    </lineage>
</organism>
<dbReference type="STRING" id="70996.SE18_06385"/>
<dbReference type="SMART" id="SM00448">
    <property type="entry name" value="REC"/>
    <property type="match status" value="1"/>
</dbReference>
<dbReference type="Proteomes" id="UP000050277">
    <property type="component" value="Unassembled WGS sequence"/>
</dbReference>
<evidence type="ECO:0000313" key="4">
    <source>
        <dbReference type="EMBL" id="KPL90257.1"/>
    </source>
</evidence>
<dbReference type="CDD" id="cd00156">
    <property type="entry name" value="REC"/>
    <property type="match status" value="1"/>
</dbReference>
<reference evidence="4 5" key="1">
    <citation type="submission" date="2015-07" db="EMBL/GenBank/DDBJ databases">
        <title>Whole genome sequence of Herpetosiphon geysericola DSM 7119.</title>
        <authorList>
            <person name="Hemp J."/>
            <person name="Ward L.M."/>
            <person name="Pace L.A."/>
            <person name="Fischer W.W."/>
        </authorList>
    </citation>
    <scope>NUCLEOTIDE SEQUENCE [LARGE SCALE GENOMIC DNA]</scope>
    <source>
        <strain evidence="4 5">DSM 7119</strain>
    </source>
</reference>
<dbReference type="EMBL" id="LGKP01000012">
    <property type="protein sequence ID" value="KPL90257.1"/>
    <property type="molecule type" value="Genomic_DNA"/>
</dbReference>
<feature type="domain" description="Response regulatory" evidence="3">
    <location>
        <begin position="3"/>
        <end position="119"/>
    </location>
</feature>
<dbReference type="InterPro" id="IPR050595">
    <property type="entry name" value="Bact_response_regulator"/>
</dbReference>
<dbReference type="OrthoDB" id="9790669at2"/>
<gene>
    <name evidence="4" type="ORF">SE18_06385</name>
</gene>
<dbReference type="SUPFAM" id="SSF52172">
    <property type="entry name" value="CheY-like"/>
    <property type="match status" value="1"/>
</dbReference>
<dbReference type="Gene3D" id="3.40.50.2300">
    <property type="match status" value="1"/>
</dbReference>
<protein>
    <recommendedName>
        <fullName evidence="3">Response regulatory domain-containing protein</fullName>
    </recommendedName>
</protein>
<dbReference type="AlphaFoldDB" id="A0A0P6XZD0"/>
<keyword evidence="1 2" id="KW-0597">Phosphoprotein</keyword>
<dbReference type="PROSITE" id="PS50110">
    <property type="entry name" value="RESPONSE_REGULATORY"/>
    <property type="match status" value="1"/>
</dbReference>
<accession>A0A0P6XZD0</accession>
<evidence type="ECO:0000313" key="5">
    <source>
        <dbReference type="Proteomes" id="UP000050277"/>
    </source>
</evidence>
<dbReference type="PANTHER" id="PTHR44591:SF23">
    <property type="entry name" value="CHEY SUBFAMILY"/>
    <property type="match status" value="1"/>
</dbReference>
<feature type="modified residue" description="4-aspartylphosphate" evidence="2">
    <location>
        <position position="52"/>
    </location>
</feature>
<dbReference type="InterPro" id="IPR001789">
    <property type="entry name" value="Sig_transdc_resp-reg_receiver"/>
</dbReference>
<name>A0A0P6XZD0_9CHLR</name>